<dbReference type="PROSITE" id="PS50600">
    <property type="entry name" value="ULP_PROTEASE"/>
    <property type="match status" value="1"/>
</dbReference>
<accession>A0A9Q1KCN2</accession>
<dbReference type="Gene3D" id="3.40.395.10">
    <property type="entry name" value="Adenoviral Proteinase, Chain A"/>
    <property type="match status" value="1"/>
</dbReference>
<dbReference type="EMBL" id="JAKOGI010000191">
    <property type="protein sequence ID" value="KAJ8440402.1"/>
    <property type="molecule type" value="Genomic_DNA"/>
</dbReference>
<protein>
    <recommendedName>
        <fullName evidence="6">Ubiquitin-like protease family profile domain-containing protein</fullName>
    </recommendedName>
</protein>
<feature type="region of interest" description="Disordered" evidence="5">
    <location>
        <begin position="35"/>
        <end position="100"/>
    </location>
</feature>
<feature type="domain" description="Ubiquitin-like protease family profile" evidence="6">
    <location>
        <begin position="1"/>
        <end position="278"/>
    </location>
</feature>
<feature type="region of interest" description="Disordered" evidence="5">
    <location>
        <begin position="1"/>
        <end position="20"/>
    </location>
</feature>
<feature type="region of interest" description="Disordered" evidence="5">
    <location>
        <begin position="317"/>
        <end position="360"/>
    </location>
</feature>
<evidence type="ECO:0000313" key="7">
    <source>
        <dbReference type="EMBL" id="KAJ8440402.1"/>
    </source>
</evidence>
<feature type="compositionally biased region" description="Pro residues" evidence="5">
    <location>
        <begin position="346"/>
        <end position="355"/>
    </location>
</feature>
<sequence length="379" mass="43374">MEKEKPAIIVHLGSDSDDDDELTLSEFFQRDKLSRHLSSSQHIATPVHGAQGEATKEDGVDTKNRRKHISRHSPSPCSSDTLPSSMSSKRRDRGYCGSRGKMNNGTFDDHLEKIWTSVSEDKKSSFALLDSMCFIFYKMGRRWGLDAIKHKDIFSKKDHWRLVVFCHFSESACSEARTRCIVLLDSLDMGAQEIEPDLRKWGLNFSKSFFFPQLLVVLPDHYNVGLKINLFVFDIFKAVGRPEIKDVIYQIPLLAPKVPQQRNNVDCGRFVLYFIKNFMDAAPENFSLSNGYPYFMRPNWFTADMFEDFCNKLDEESLSDPDLASDPPGGSAVRRSQRIRNKRTQQPPPPSPPSPFKTANQTYYLQKASGEEFEVFLID</sequence>
<keyword evidence="3" id="KW-0378">Hydrolase</keyword>
<keyword evidence="4" id="KW-0788">Thiol protease</keyword>
<dbReference type="Proteomes" id="UP001153076">
    <property type="component" value="Unassembled WGS sequence"/>
</dbReference>
<keyword evidence="8" id="KW-1185">Reference proteome</keyword>
<evidence type="ECO:0000256" key="3">
    <source>
        <dbReference type="ARBA" id="ARBA00022801"/>
    </source>
</evidence>
<dbReference type="GO" id="GO:0008234">
    <property type="term" value="F:cysteine-type peptidase activity"/>
    <property type="evidence" value="ECO:0007669"/>
    <property type="project" value="UniProtKB-KW"/>
</dbReference>
<evidence type="ECO:0000313" key="8">
    <source>
        <dbReference type="Proteomes" id="UP001153076"/>
    </source>
</evidence>
<dbReference type="OrthoDB" id="1939479at2759"/>
<dbReference type="PANTHER" id="PTHR46915:SF6">
    <property type="entry name" value="CYSTEINE PROTEINASES SUPERFAMILY PROTEIN"/>
    <property type="match status" value="1"/>
</dbReference>
<organism evidence="7 8">
    <name type="scientific">Carnegiea gigantea</name>
    <dbReference type="NCBI Taxonomy" id="171969"/>
    <lineage>
        <taxon>Eukaryota</taxon>
        <taxon>Viridiplantae</taxon>
        <taxon>Streptophyta</taxon>
        <taxon>Embryophyta</taxon>
        <taxon>Tracheophyta</taxon>
        <taxon>Spermatophyta</taxon>
        <taxon>Magnoliopsida</taxon>
        <taxon>eudicotyledons</taxon>
        <taxon>Gunneridae</taxon>
        <taxon>Pentapetalae</taxon>
        <taxon>Caryophyllales</taxon>
        <taxon>Cactineae</taxon>
        <taxon>Cactaceae</taxon>
        <taxon>Cactoideae</taxon>
        <taxon>Echinocereeae</taxon>
        <taxon>Carnegiea</taxon>
    </lineage>
</organism>
<dbReference type="SUPFAM" id="SSF54001">
    <property type="entry name" value="Cysteine proteinases"/>
    <property type="match status" value="1"/>
</dbReference>
<name>A0A9Q1KCN2_9CARY</name>
<evidence type="ECO:0000256" key="2">
    <source>
        <dbReference type="ARBA" id="ARBA00022670"/>
    </source>
</evidence>
<evidence type="ECO:0000259" key="6">
    <source>
        <dbReference type="PROSITE" id="PS50600"/>
    </source>
</evidence>
<dbReference type="Pfam" id="PF02902">
    <property type="entry name" value="Peptidase_C48"/>
    <property type="match status" value="1"/>
</dbReference>
<reference evidence="7" key="1">
    <citation type="submission" date="2022-04" db="EMBL/GenBank/DDBJ databases">
        <title>Carnegiea gigantea Genome sequencing and assembly v2.</title>
        <authorList>
            <person name="Copetti D."/>
            <person name="Sanderson M.J."/>
            <person name="Burquez A."/>
            <person name="Wojciechowski M.F."/>
        </authorList>
    </citation>
    <scope>NUCLEOTIDE SEQUENCE</scope>
    <source>
        <strain evidence="7">SGP5-SGP5p</strain>
        <tissue evidence="7">Aerial part</tissue>
    </source>
</reference>
<dbReference type="InterPro" id="IPR038765">
    <property type="entry name" value="Papain-like_cys_pep_sf"/>
</dbReference>
<feature type="compositionally biased region" description="Polar residues" evidence="5">
    <location>
        <begin position="72"/>
        <end position="87"/>
    </location>
</feature>
<dbReference type="AlphaFoldDB" id="A0A9Q1KCN2"/>
<dbReference type="InterPro" id="IPR003653">
    <property type="entry name" value="Peptidase_C48_C"/>
</dbReference>
<dbReference type="GO" id="GO:0016926">
    <property type="term" value="P:protein desumoylation"/>
    <property type="evidence" value="ECO:0007669"/>
    <property type="project" value="UniProtKB-ARBA"/>
</dbReference>
<evidence type="ECO:0000256" key="1">
    <source>
        <dbReference type="ARBA" id="ARBA00005234"/>
    </source>
</evidence>
<gene>
    <name evidence="7" type="ORF">Cgig2_017635</name>
</gene>
<dbReference type="GO" id="GO:0006508">
    <property type="term" value="P:proteolysis"/>
    <property type="evidence" value="ECO:0007669"/>
    <property type="project" value="UniProtKB-KW"/>
</dbReference>
<keyword evidence="2" id="KW-0645">Protease</keyword>
<evidence type="ECO:0000256" key="5">
    <source>
        <dbReference type="SAM" id="MobiDB-lite"/>
    </source>
</evidence>
<proteinExistence type="inferred from homology"/>
<comment type="similarity">
    <text evidence="1">Belongs to the peptidase C48 family.</text>
</comment>
<comment type="caution">
    <text evidence="7">The sequence shown here is derived from an EMBL/GenBank/DDBJ whole genome shotgun (WGS) entry which is preliminary data.</text>
</comment>
<dbReference type="PANTHER" id="PTHR46915">
    <property type="entry name" value="UBIQUITIN-LIKE PROTEASE 4-RELATED"/>
    <property type="match status" value="1"/>
</dbReference>
<feature type="compositionally biased region" description="Basic and acidic residues" evidence="5">
    <location>
        <begin position="54"/>
        <end position="63"/>
    </location>
</feature>
<evidence type="ECO:0000256" key="4">
    <source>
        <dbReference type="ARBA" id="ARBA00022807"/>
    </source>
</evidence>